<dbReference type="AlphaFoldDB" id="A0A6J6J0P2"/>
<dbReference type="EMBL" id="CAEZWX010000069">
    <property type="protein sequence ID" value="CAB4671320.1"/>
    <property type="molecule type" value="Genomic_DNA"/>
</dbReference>
<gene>
    <name evidence="7" type="ORF">UFOPK2106_00211</name>
    <name evidence="8" type="ORF">UFOPK2328_00566</name>
</gene>
<evidence type="ECO:0000256" key="4">
    <source>
        <dbReference type="ARBA" id="ARBA00023136"/>
    </source>
</evidence>
<feature type="transmembrane region" description="Helical" evidence="5">
    <location>
        <begin position="35"/>
        <end position="53"/>
    </location>
</feature>
<feature type="transmembrane region" description="Helical" evidence="5">
    <location>
        <begin position="317"/>
        <end position="338"/>
    </location>
</feature>
<proteinExistence type="predicted"/>
<name>A0A6J6J0P2_9ZZZZ</name>
<feature type="transmembrane region" description="Helical" evidence="5">
    <location>
        <begin position="345"/>
        <end position="363"/>
    </location>
</feature>
<dbReference type="EMBL" id="CAEZVS010000015">
    <property type="protein sequence ID" value="CAB4630577.1"/>
    <property type="molecule type" value="Genomic_DNA"/>
</dbReference>
<accession>A0A6J6J0P2</accession>
<evidence type="ECO:0000256" key="1">
    <source>
        <dbReference type="ARBA" id="ARBA00004141"/>
    </source>
</evidence>
<keyword evidence="3 5" id="KW-1133">Transmembrane helix</keyword>
<feature type="transmembrane region" description="Helical" evidence="5">
    <location>
        <begin position="256"/>
        <end position="274"/>
    </location>
</feature>
<dbReference type="Pfam" id="PF01699">
    <property type="entry name" value="Na_Ca_ex"/>
    <property type="match status" value="2"/>
</dbReference>
<feature type="transmembrane region" description="Helical" evidence="5">
    <location>
        <begin position="12"/>
        <end position="29"/>
    </location>
</feature>
<evidence type="ECO:0000256" key="3">
    <source>
        <dbReference type="ARBA" id="ARBA00022989"/>
    </source>
</evidence>
<evidence type="ECO:0000313" key="7">
    <source>
        <dbReference type="EMBL" id="CAB4630577.1"/>
    </source>
</evidence>
<dbReference type="PANTHER" id="PTHR37958">
    <property type="entry name" value="SODIUM-POTASSIUM/PROTON ANTIPORTER CHAA"/>
    <property type="match status" value="1"/>
</dbReference>
<feature type="transmembrane region" description="Helical" evidence="5">
    <location>
        <begin position="286"/>
        <end position="311"/>
    </location>
</feature>
<feature type="domain" description="Sodium/calcium exchanger membrane region" evidence="6">
    <location>
        <begin position="220"/>
        <end position="363"/>
    </location>
</feature>
<protein>
    <submittedName>
        <fullName evidence="7">Unannotated protein</fullName>
    </submittedName>
</protein>
<organism evidence="7">
    <name type="scientific">freshwater metagenome</name>
    <dbReference type="NCBI Taxonomy" id="449393"/>
    <lineage>
        <taxon>unclassified sequences</taxon>
        <taxon>metagenomes</taxon>
        <taxon>ecological metagenomes</taxon>
    </lineage>
</organism>
<feature type="domain" description="Sodium/calcium exchanger membrane region" evidence="6">
    <location>
        <begin position="35"/>
        <end position="187"/>
    </location>
</feature>
<evidence type="ECO:0000313" key="8">
    <source>
        <dbReference type="EMBL" id="CAB4671320.1"/>
    </source>
</evidence>
<evidence type="ECO:0000256" key="2">
    <source>
        <dbReference type="ARBA" id="ARBA00022692"/>
    </source>
</evidence>
<evidence type="ECO:0000259" key="6">
    <source>
        <dbReference type="Pfam" id="PF01699"/>
    </source>
</evidence>
<feature type="transmembrane region" description="Helical" evidence="5">
    <location>
        <begin position="134"/>
        <end position="154"/>
    </location>
</feature>
<keyword evidence="4 5" id="KW-0472">Membrane</keyword>
<dbReference type="GO" id="GO:0015386">
    <property type="term" value="F:potassium:proton antiporter activity"/>
    <property type="evidence" value="ECO:0007669"/>
    <property type="project" value="TreeGrafter"/>
</dbReference>
<reference evidence="7" key="1">
    <citation type="submission" date="2020-05" db="EMBL/GenBank/DDBJ databases">
        <authorList>
            <person name="Chiriac C."/>
            <person name="Salcher M."/>
            <person name="Ghai R."/>
            <person name="Kavagutti S V."/>
        </authorList>
    </citation>
    <scope>NUCLEOTIDE SEQUENCE</scope>
</reference>
<evidence type="ECO:0000256" key="5">
    <source>
        <dbReference type="SAM" id="Phobius"/>
    </source>
</evidence>
<dbReference type="PANTHER" id="PTHR37958:SF1">
    <property type="entry name" value="SODIUM-POTASSIUM_PROTON ANTIPORTER CHAA"/>
    <property type="match status" value="1"/>
</dbReference>
<dbReference type="GO" id="GO:0005886">
    <property type="term" value="C:plasma membrane"/>
    <property type="evidence" value="ECO:0007669"/>
    <property type="project" value="TreeGrafter"/>
</dbReference>
<feature type="transmembrane region" description="Helical" evidence="5">
    <location>
        <begin position="65"/>
        <end position="86"/>
    </location>
</feature>
<dbReference type="InterPro" id="IPR052946">
    <property type="entry name" value="Alkaline_pH_Ca-Antiporter"/>
</dbReference>
<keyword evidence="2 5" id="KW-0812">Transmembrane</keyword>
<dbReference type="InterPro" id="IPR004837">
    <property type="entry name" value="NaCa_Exmemb"/>
</dbReference>
<feature type="transmembrane region" description="Helical" evidence="5">
    <location>
        <begin position="101"/>
        <end position="122"/>
    </location>
</feature>
<sequence>MATKFSGLKPTYFAGPAIALVLLVISWGQPLANPVLFILGLVLIATVFFAVHHAEVVALRVGEPFGSLILAVAVTVIEVGMIVVLMMDSPETTKNLARDTVFTAIMITTAGMVGAALLIKSLRRRVATFSPEGVVGALAALASLSILSLVLPSFTTSSSGPTFTATQLTFAAVASLVLYLTFVGMQTVRHRDYFLPPAKLNSTQSITVHVNPPSAKQAVWSAVGLVGSLIAVVGLAKVTSPLIQGLVTTMSLPQTVVALSIAAIVLLPEFISAIKAALYGRTQTSLNLAMGSALASIGLTIPAIAVISLVFGFQVNLGLGATEISLLILTLFVSALTLIPGKATILQGAVHLSIFGAFILLVFTP</sequence>
<dbReference type="GO" id="GO:0015385">
    <property type="term" value="F:sodium:proton antiporter activity"/>
    <property type="evidence" value="ECO:0007669"/>
    <property type="project" value="TreeGrafter"/>
</dbReference>
<comment type="subcellular location">
    <subcellularLocation>
        <location evidence="1">Membrane</location>
        <topology evidence="1">Multi-pass membrane protein</topology>
    </subcellularLocation>
</comment>
<feature type="transmembrane region" description="Helical" evidence="5">
    <location>
        <begin position="166"/>
        <end position="185"/>
    </location>
</feature>